<sequence length="183" mass="18699">MDKLRKASGSFNGFTIIELVIVVLIVGILSALAFSRFFDGQQLNGIILRDQFISAIRSAQKNSLGRAGVVTTITPNGGATEVTITTIDGGGTIQSIVLSMESVSLSGDINDTDSCSATTGANAITNSNPLTLSFNELGDLGVSGVTGSTGTPASALRICINDIVNESVCVSPSGFAYGGDCDV</sequence>
<dbReference type="Gene3D" id="3.30.700.10">
    <property type="entry name" value="Glycoprotein, Type 4 Pilin"/>
    <property type="match status" value="1"/>
</dbReference>
<comment type="caution">
    <text evidence="2">The sequence shown here is derived from an EMBL/GenBank/DDBJ whole genome shotgun (WGS) entry which is preliminary data.</text>
</comment>
<dbReference type="NCBIfam" id="TIGR02532">
    <property type="entry name" value="IV_pilin_GFxxxE"/>
    <property type="match status" value="1"/>
</dbReference>
<keyword evidence="1" id="KW-1133">Transmembrane helix</keyword>
<evidence type="ECO:0008006" key="4">
    <source>
        <dbReference type="Google" id="ProtNLM"/>
    </source>
</evidence>
<name>A0A2A5AWX3_9GAMM</name>
<keyword evidence="1" id="KW-0472">Membrane</keyword>
<dbReference type="Proteomes" id="UP000218327">
    <property type="component" value="Unassembled WGS sequence"/>
</dbReference>
<accession>A0A2A5AWX3</accession>
<organism evidence="2 3">
    <name type="scientific">SAR86 cluster bacterium</name>
    <dbReference type="NCBI Taxonomy" id="2030880"/>
    <lineage>
        <taxon>Bacteria</taxon>
        <taxon>Pseudomonadati</taxon>
        <taxon>Pseudomonadota</taxon>
        <taxon>Gammaproteobacteria</taxon>
        <taxon>SAR86 cluster</taxon>
    </lineage>
</organism>
<dbReference type="Pfam" id="PF07963">
    <property type="entry name" value="N_methyl"/>
    <property type="match status" value="1"/>
</dbReference>
<feature type="transmembrane region" description="Helical" evidence="1">
    <location>
        <begin position="12"/>
        <end position="34"/>
    </location>
</feature>
<reference evidence="3" key="1">
    <citation type="submission" date="2017-08" db="EMBL/GenBank/DDBJ databases">
        <title>A dynamic microbial community with high functional redundancy inhabits the cold, oxic subseafloor aquifer.</title>
        <authorList>
            <person name="Tully B.J."/>
            <person name="Wheat C.G."/>
            <person name="Glazer B.T."/>
            <person name="Huber J.A."/>
        </authorList>
    </citation>
    <scope>NUCLEOTIDE SEQUENCE [LARGE SCALE GENOMIC DNA]</scope>
</reference>
<dbReference type="AlphaFoldDB" id="A0A2A5AWX3"/>
<evidence type="ECO:0000313" key="2">
    <source>
        <dbReference type="EMBL" id="PCJ23783.1"/>
    </source>
</evidence>
<keyword evidence="1" id="KW-0812">Transmembrane</keyword>
<evidence type="ECO:0000256" key="1">
    <source>
        <dbReference type="SAM" id="Phobius"/>
    </source>
</evidence>
<proteinExistence type="predicted"/>
<dbReference type="SUPFAM" id="SSF54523">
    <property type="entry name" value="Pili subunits"/>
    <property type="match status" value="1"/>
</dbReference>
<dbReference type="EMBL" id="NVVJ01000034">
    <property type="protein sequence ID" value="PCJ23783.1"/>
    <property type="molecule type" value="Genomic_DNA"/>
</dbReference>
<evidence type="ECO:0000313" key="3">
    <source>
        <dbReference type="Proteomes" id="UP000218327"/>
    </source>
</evidence>
<gene>
    <name evidence="2" type="ORF">COA96_11010</name>
</gene>
<protein>
    <recommendedName>
        <fullName evidence="4">Prepilin-type cleavage/methylation domain-containing protein</fullName>
    </recommendedName>
</protein>
<dbReference type="InterPro" id="IPR045584">
    <property type="entry name" value="Pilin-like"/>
</dbReference>
<dbReference type="InterPro" id="IPR012902">
    <property type="entry name" value="N_methyl_site"/>
</dbReference>